<dbReference type="Pfam" id="PF12585">
    <property type="entry name" value="DUF3759"/>
    <property type="match status" value="1"/>
</dbReference>
<reference evidence="2 3" key="1">
    <citation type="journal article" date="2018" name="Elife">
        <title>Functional genomics of lipid metabolism in the oleaginous yeast Rhodosporidium toruloides.</title>
        <authorList>
            <person name="Coradetti S.T."/>
            <person name="Pinel D."/>
            <person name="Geiselman G."/>
            <person name="Ito M."/>
            <person name="Mondo S."/>
            <person name="Reilly M.C."/>
            <person name="Cheng Y.F."/>
            <person name="Bauer S."/>
            <person name="Grigoriev I."/>
            <person name="Gladden J.M."/>
            <person name="Simmons B.A."/>
            <person name="Brem R."/>
            <person name="Arkin A.P."/>
            <person name="Skerker J.M."/>
        </authorList>
    </citation>
    <scope>NUCLEOTIDE SEQUENCE [LARGE SCALE GENOMIC DNA]</scope>
    <source>
        <strain evidence="2 3">NBRC 0880</strain>
    </source>
</reference>
<dbReference type="OrthoDB" id="9895617at2759"/>
<evidence type="ECO:0008006" key="4">
    <source>
        <dbReference type="Google" id="ProtNLM"/>
    </source>
</evidence>
<feature type="region of interest" description="Disordered" evidence="1">
    <location>
        <begin position="86"/>
        <end position="105"/>
    </location>
</feature>
<dbReference type="Proteomes" id="UP000239560">
    <property type="component" value="Unassembled WGS sequence"/>
</dbReference>
<name>A0A2T0A1F5_RHOTO</name>
<organism evidence="2 3">
    <name type="scientific">Rhodotorula toruloides</name>
    <name type="common">Yeast</name>
    <name type="synonym">Rhodosporidium toruloides</name>
    <dbReference type="NCBI Taxonomy" id="5286"/>
    <lineage>
        <taxon>Eukaryota</taxon>
        <taxon>Fungi</taxon>
        <taxon>Dikarya</taxon>
        <taxon>Basidiomycota</taxon>
        <taxon>Pucciniomycotina</taxon>
        <taxon>Microbotryomycetes</taxon>
        <taxon>Sporidiobolales</taxon>
        <taxon>Sporidiobolaceae</taxon>
        <taxon>Rhodotorula</taxon>
    </lineage>
</organism>
<proteinExistence type="predicted"/>
<dbReference type="PANTHER" id="PTHR37450:SF1">
    <property type="entry name" value="CIPC PROTEIN"/>
    <property type="match status" value="1"/>
</dbReference>
<comment type="caution">
    <text evidence="2">The sequence shown here is derived from an EMBL/GenBank/DDBJ whole genome shotgun (WGS) entry which is preliminary data.</text>
</comment>
<dbReference type="InterPro" id="IPR022234">
    <property type="entry name" value="DUF3759"/>
</dbReference>
<evidence type="ECO:0000256" key="1">
    <source>
        <dbReference type="SAM" id="MobiDB-lite"/>
    </source>
</evidence>
<dbReference type="AlphaFoldDB" id="A0A2T0A1F5"/>
<gene>
    <name evidence="2" type="ORF">AAT19DRAFT_9949</name>
</gene>
<dbReference type="PANTHER" id="PTHR37450">
    <property type="entry name" value="CIPC PROTEIN"/>
    <property type="match status" value="1"/>
</dbReference>
<evidence type="ECO:0000313" key="2">
    <source>
        <dbReference type="EMBL" id="PRQ71834.1"/>
    </source>
</evidence>
<feature type="compositionally biased region" description="Basic and acidic residues" evidence="1">
    <location>
        <begin position="86"/>
        <end position="96"/>
    </location>
</feature>
<protein>
    <recommendedName>
        <fullName evidence="4">Phosphoglycerate mutase family protein</fullName>
    </recommendedName>
</protein>
<sequence>MFDFFGNDSYQAQAAQDVQNKHKSELSHELIAAAAAYEAQKSYARHCQENGKPESHQKARELLAAFAAAEADKLIETKGLDFMDREEAKRQARQHAEQAISPDNY</sequence>
<accession>A0A2T0A1F5</accession>
<evidence type="ECO:0000313" key="3">
    <source>
        <dbReference type="Proteomes" id="UP000239560"/>
    </source>
</evidence>
<dbReference type="EMBL" id="LCTV02000011">
    <property type="protein sequence ID" value="PRQ71834.1"/>
    <property type="molecule type" value="Genomic_DNA"/>
</dbReference>